<dbReference type="Gene3D" id="1.20.1530.20">
    <property type="match status" value="1"/>
</dbReference>
<dbReference type="eggNOG" id="COG1226">
    <property type="taxonomic scope" value="Bacteria"/>
</dbReference>
<evidence type="ECO:0000256" key="6">
    <source>
        <dbReference type="ARBA" id="ARBA00022692"/>
    </source>
</evidence>
<evidence type="ECO:0000313" key="15">
    <source>
        <dbReference type="Proteomes" id="UP000198145"/>
    </source>
</evidence>
<dbReference type="RefSeq" id="WP_088421795.1">
    <property type="nucleotide sequence ID" value="NZ_NJBA01000018.1"/>
</dbReference>
<dbReference type="Proteomes" id="UP000198145">
    <property type="component" value="Unassembled WGS sequence"/>
</dbReference>
<feature type="transmembrane region" description="Helical" evidence="12">
    <location>
        <begin position="117"/>
        <end position="138"/>
    </location>
</feature>
<feature type="transmembrane region" description="Helical" evidence="12">
    <location>
        <begin position="88"/>
        <end position="111"/>
    </location>
</feature>
<feature type="transmembrane region" description="Helical" evidence="12">
    <location>
        <begin position="327"/>
        <end position="349"/>
    </location>
</feature>
<dbReference type="InterPro" id="IPR038770">
    <property type="entry name" value="Na+/solute_symporter_sf"/>
</dbReference>
<feature type="transmembrane region" description="Helical" evidence="12">
    <location>
        <begin position="6"/>
        <end position="25"/>
    </location>
</feature>
<feature type="compositionally biased region" description="Basic and acidic residues" evidence="11">
    <location>
        <begin position="566"/>
        <end position="577"/>
    </location>
</feature>
<dbReference type="InterPro" id="IPR003148">
    <property type="entry name" value="RCK_N"/>
</dbReference>
<feature type="region of interest" description="Disordered" evidence="11">
    <location>
        <begin position="566"/>
        <end position="618"/>
    </location>
</feature>
<accession>A0A246F373</accession>
<keyword evidence="6 12" id="KW-0812">Transmembrane</keyword>
<dbReference type="GO" id="GO:0006813">
    <property type="term" value="P:potassium ion transport"/>
    <property type="evidence" value="ECO:0007669"/>
    <property type="project" value="UniProtKB-KW"/>
</dbReference>
<feature type="transmembrane region" description="Helical" evidence="12">
    <location>
        <begin position="150"/>
        <end position="173"/>
    </location>
</feature>
<evidence type="ECO:0000256" key="12">
    <source>
        <dbReference type="SAM" id="Phobius"/>
    </source>
</evidence>
<evidence type="ECO:0000256" key="5">
    <source>
        <dbReference type="ARBA" id="ARBA00022538"/>
    </source>
</evidence>
<dbReference type="Pfam" id="PF02254">
    <property type="entry name" value="TrkA_N"/>
    <property type="match status" value="1"/>
</dbReference>
<evidence type="ECO:0000256" key="9">
    <source>
        <dbReference type="ARBA" id="ARBA00023065"/>
    </source>
</evidence>
<feature type="transmembrane region" description="Helical" evidence="12">
    <location>
        <begin position="185"/>
        <end position="204"/>
    </location>
</feature>
<dbReference type="EMBL" id="NJBA01000018">
    <property type="protein sequence ID" value="OWP47453.1"/>
    <property type="molecule type" value="Genomic_DNA"/>
</dbReference>
<organism evidence="14 15">
    <name type="scientific">Pseudomonas nitroreducens</name>
    <dbReference type="NCBI Taxonomy" id="46680"/>
    <lineage>
        <taxon>Bacteria</taxon>
        <taxon>Pseudomonadati</taxon>
        <taxon>Pseudomonadota</taxon>
        <taxon>Gammaproteobacteria</taxon>
        <taxon>Pseudomonadales</taxon>
        <taxon>Pseudomonadaceae</taxon>
        <taxon>Pseudomonas</taxon>
    </lineage>
</organism>
<gene>
    <name evidence="14" type="ORF">CEG18_28805</name>
</gene>
<keyword evidence="8 12" id="KW-1133">Transmembrane helix</keyword>
<dbReference type="PANTHER" id="PTHR46157:SF4">
    <property type="entry name" value="K(+) EFFLUX ANTIPORTER 3, CHLOROPLASTIC"/>
    <property type="match status" value="1"/>
</dbReference>
<dbReference type="GO" id="GO:0005886">
    <property type="term" value="C:plasma membrane"/>
    <property type="evidence" value="ECO:0007669"/>
    <property type="project" value="TreeGrafter"/>
</dbReference>
<evidence type="ECO:0000256" key="8">
    <source>
        <dbReference type="ARBA" id="ARBA00022989"/>
    </source>
</evidence>
<name>A0A246F373_PSENT</name>
<evidence type="ECO:0000256" key="11">
    <source>
        <dbReference type="SAM" id="MobiDB-lite"/>
    </source>
</evidence>
<dbReference type="Pfam" id="PF00999">
    <property type="entry name" value="Na_H_Exchanger"/>
    <property type="match status" value="1"/>
</dbReference>
<keyword evidence="9" id="KW-0406">Ion transport</keyword>
<dbReference type="InterPro" id="IPR036291">
    <property type="entry name" value="NAD(P)-bd_dom_sf"/>
</dbReference>
<dbReference type="PANTHER" id="PTHR46157">
    <property type="entry name" value="K(+) EFFLUX ANTIPORTER 3, CHLOROPLASTIC"/>
    <property type="match status" value="1"/>
</dbReference>
<dbReference type="GO" id="GO:1902600">
    <property type="term" value="P:proton transmembrane transport"/>
    <property type="evidence" value="ECO:0007669"/>
    <property type="project" value="InterPro"/>
</dbReference>
<feature type="transmembrane region" description="Helical" evidence="12">
    <location>
        <begin position="361"/>
        <end position="381"/>
    </location>
</feature>
<feature type="transmembrane region" description="Helical" evidence="12">
    <location>
        <begin position="32"/>
        <end position="51"/>
    </location>
</feature>
<comment type="caution">
    <text evidence="14">The sequence shown here is derived from an EMBL/GenBank/DDBJ whole genome shotgun (WGS) entry which is preliminary data.</text>
</comment>
<dbReference type="InterPro" id="IPR006153">
    <property type="entry name" value="Cation/H_exchanger_TM"/>
</dbReference>
<reference evidence="14 15" key="1">
    <citation type="submission" date="2017-06" db="EMBL/GenBank/DDBJ databases">
        <title>Draft genome of Pseudomonas nitroreducens DF05.</title>
        <authorList>
            <person name="Iyer R."/>
        </authorList>
    </citation>
    <scope>NUCLEOTIDE SEQUENCE [LARGE SCALE GENOMIC DNA]</scope>
    <source>
        <strain evidence="14 15">DF05</strain>
    </source>
</reference>
<feature type="transmembrane region" description="Helical" evidence="12">
    <location>
        <begin position="297"/>
        <end position="315"/>
    </location>
</feature>
<sequence length="618" mass="65875">MPHDGSLLQATVIFLLTVVILVPLAQRLKLGAVPGYLLAGILIGPSVLGLVSHPENVGRLSEMGVVMLLFIIGLELSPRRLWMMRRSLFGVGSLQVGLTALVLGLIAFLLFGQSPAAAVVLGVGLALSSTAFGLQVLAERKELGKPHGRLAVGILLFQDIAAIPLIAVVPLLAGSGDPSDEGVRPLLTVAVGIGIVIIGGRYLLRPVFTWAVGSGLRELSTATALLVVLGTAWIMERVGVSMALGAFLAGMLMAESQFRHELESQIEPLKGLLLGLFFVGVGMTADLSLLISAPLLVLGLTLLLVGIKLPLLFGLGRFTGGLQRSEAICLGVVLASGGEFAFVVFKLALDHQLLEQQVHDVLVLVITLSMAVVPLVMMALARQIRGDAPASAVPNGPPEVSDEPRVVIAGMGRMGRVVANLLQAQGVPVVALDTSMDALVRQRKEGRVPVYYGDPTRAEILHAAKVGEAELVIVATDDPQINLDTVDALARLYPKTRVISRALNRQQVLQLLDRGANPVRETFHSSLEMARRAFIELGVSEQQAATWVRRYQQQEVQSLLELHRQGRDDEPGGRFDDDGSSGVPAGVTPAAKQDSRQSHEQPHEHPQPGADPRIDRPA</sequence>
<evidence type="ECO:0000256" key="7">
    <source>
        <dbReference type="ARBA" id="ARBA00022958"/>
    </source>
</evidence>
<protein>
    <submittedName>
        <fullName evidence="14">Glutathione-regulated potassium-efflux system protein KefB</fullName>
    </submittedName>
</protein>
<dbReference type="NCBIfam" id="TIGR00932">
    <property type="entry name" value="2a37"/>
    <property type="match status" value="1"/>
</dbReference>
<comment type="subcellular location">
    <subcellularLocation>
        <location evidence="1">Endomembrane system</location>
        <topology evidence="1">Multi-pass membrane protein</topology>
    </subcellularLocation>
</comment>
<dbReference type="GO" id="GO:0008324">
    <property type="term" value="F:monoatomic cation transmembrane transporter activity"/>
    <property type="evidence" value="ECO:0007669"/>
    <property type="project" value="InterPro"/>
</dbReference>
<dbReference type="FunFam" id="3.40.50.720:FF:000036">
    <property type="entry name" value="Glutathione-regulated potassium-efflux system protein KefB"/>
    <property type="match status" value="1"/>
</dbReference>
<evidence type="ECO:0000256" key="3">
    <source>
        <dbReference type="ARBA" id="ARBA00022448"/>
    </source>
</evidence>
<evidence type="ECO:0000259" key="13">
    <source>
        <dbReference type="PROSITE" id="PS51201"/>
    </source>
</evidence>
<keyword evidence="5" id="KW-0633">Potassium transport</keyword>
<evidence type="ECO:0000256" key="1">
    <source>
        <dbReference type="ARBA" id="ARBA00004127"/>
    </source>
</evidence>
<evidence type="ECO:0000256" key="4">
    <source>
        <dbReference type="ARBA" id="ARBA00022449"/>
    </source>
</evidence>
<feature type="compositionally biased region" description="Basic and acidic residues" evidence="11">
    <location>
        <begin position="593"/>
        <end position="618"/>
    </location>
</feature>
<evidence type="ECO:0000256" key="10">
    <source>
        <dbReference type="ARBA" id="ARBA00023136"/>
    </source>
</evidence>
<keyword evidence="4" id="KW-0050">Antiport</keyword>
<dbReference type="AlphaFoldDB" id="A0A246F373"/>
<dbReference type="InterPro" id="IPR004771">
    <property type="entry name" value="K/H_exchanger"/>
</dbReference>
<proteinExistence type="inferred from homology"/>
<keyword evidence="10 12" id="KW-0472">Membrane</keyword>
<evidence type="ECO:0000256" key="2">
    <source>
        <dbReference type="ARBA" id="ARBA00005551"/>
    </source>
</evidence>
<comment type="similarity">
    <text evidence="2">Belongs to the monovalent cation:proton antiporter 2 (CPA2) transporter (TC 2.A.37) family.</text>
</comment>
<feature type="domain" description="RCK N-terminal" evidence="13">
    <location>
        <begin position="403"/>
        <end position="521"/>
    </location>
</feature>
<keyword evidence="3" id="KW-0813">Transport</keyword>
<dbReference type="Gene3D" id="3.40.50.720">
    <property type="entry name" value="NAD(P)-binding Rossmann-like Domain"/>
    <property type="match status" value="1"/>
</dbReference>
<dbReference type="SUPFAM" id="SSF51735">
    <property type="entry name" value="NAD(P)-binding Rossmann-fold domains"/>
    <property type="match status" value="1"/>
</dbReference>
<dbReference type="PROSITE" id="PS51201">
    <property type="entry name" value="RCK_N"/>
    <property type="match status" value="1"/>
</dbReference>
<evidence type="ECO:0000313" key="14">
    <source>
        <dbReference type="EMBL" id="OWP47453.1"/>
    </source>
</evidence>
<keyword evidence="7" id="KW-0630">Potassium</keyword>
<feature type="transmembrane region" description="Helical" evidence="12">
    <location>
        <begin position="271"/>
        <end position="291"/>
    </location>
</feature>
<dbReference type="GO" id="GO:0015297">
    <property type="term" value="F:antiporter activity"/>
    <property type="evidence" value="ECO:0007669"/>
    <property type="project" value="UniProtKB-KW"/>
</dbReference>
<dbReference type="GO" id="GO:0012505">
    <property type="term" value="C:endomembrane system"/>
    <property type="evidence" value="ECO:0007669"/>
    <property type="project" value="UniProtKB-SubCell"/>
</dbReference>
<feature type="transmembrane region" description="Helical" evidence="12">
    <location>
        <begin position="57"/>
        <end position="76"/>
    </location>
</feature>